<proteinExistence type="predicted"/>
<comment type="caution">
    <text evidence="1">The sequence shown here is derived from an EMBL/GenBank/DDBJ whole genome shotgun (WGS) entry which is preliminary data.</text>
</comment>
<keyword evidence="2" id="KW-1185">Reference proteome</keyword>
<sequence length="86" mass="9381">MHTVNFARLGPSQASICLSILPSVAALTPIIGIHVRHSSTPAEQPRPPLRQTSRISQVPISQRPAWVMRVWCASNAYDDFALGFAS</sequence>
<dbReference type="Proteomes" id="UP001285441">
    <property type="component" value="Unassembled WGS sequence"/>
</dbReference>
<evidence type="ECO:0000313" key="2">
    <source>
        <dbReference type="Proteomes" id="UP001285441"/>
    </source>
</evidence>
<evidence type="ECO:0000313" key="1">
    <source>
        <dbReference type="EMBL" id="KAK3392795.1"/>
    </source>
</evidence>
<dbReference type="EMBL" id="JAULSW010000001">
    <property type="protein sequence ID" value="KAK3392795.1"/>
    <property type="molecule type" value="Genomic_DNA"/>
</dbReference>
<gene>
    <name evidence="1" type="ORF">B0H63DRAFT_1840</name>
</gene>
<dbReference type="AlphaFoldDB" id="A0AAE0P402"/>
<reference evidence="1" key="2">
    <citation type="submission" date="2023-06" db="EMBL/GenBank/DDBJ databases">
        <authorList>
            <consortium name="Lawrence Berkeley National Laboratory"/>
            <person name="Haridas S."/>
            <person name="Hensen N."/>
            <person name="Bonometti L."/>
            <person name="Westerberg I."/>
            <person name="Brannstrom I.O."/>
            <person name="Guillou S."/>
            <person name="Cros-Aarteil S."/>
            <person name="Calhoun S."/>
            <person name="Kuo A."/>
            <person name="Mondo S."/>
            <person name="Pangilinan J."/>
            <person name="Riley R."/>
            <person name="LaButti K."/>
            <person name="Andreopoulos B."/>
            <person name="Lipzen A."/>
            <person name="Chen C."/>
            <person name="Yanf M."/>
            <person name="Daum C."/>
            <person name="Ng V."/>
            <person name="Clum A."/>
            <person name="Steindorff A."/>
            <person name="Ohm R."/>
            <person name="Martin F."/>
            <person name="Silar P."/>
            <person name="Natvig D."/>
            <person name="Lalanne C."/>
            <person name="Gautier V."/>
            <person name="Ament-velasquez S.L."/>
            <person name="Kruys A."/>
            <person name="Hutchinson M.I."/>
            <person name="Powell A.J."/>
            <person name="Barry K."/>
            <person name="Miller A.N."/>
            <person name="Grigoriev I.V."/>
            <person name="Debuchy R."/>
            <person name="Gladieux P."/>
            <person name="Thoren M.H."/>
            <person name="Johannesson H."/>
        </authorList>
    </citation>
    <scope>NUCLEOTIDE SEQUENCE</scope>
    <source>
        <strain evidence="1">CBS 232.78</strain>
    </source>
</reference>
<reference evidence="1" key="1">
    <citation type="journal article" date="2023" name="Mol. Phylogenet. Evol.">
        <title>Genome-scale phylogeny and comparative genomics of the fungal order Sordariales.</title>
        <authorList>
            <person name="Hensen N."/>
            <person name="Bonometti L."/>
            <person name="Westerberg I."/>
            <person name="Brannstrom I.O."/>
            <person name="Guillou S."/>
            <person name="Cros-Aarteil S."/>
            <person name="Calhoun S."/>
            <person name="Haridas S."/>
            <person name="Kuo A."/>
            <person name="Mondo S."/>
            <person name="Pangilinan J."/>
            <person name="Riley R."/>
            <person name="LaButti K."/>
            <person name="Andreopoulos B."/>
            <person name="Lipzen A."/>
            <person name="Chen C."/>
            <person name="Yan M."/>
            <person name="Daum C."/>
            <person name="Ng V."/>
            <person name="Clum A."/>
            <person name="Steindorff A."/>
            <person name="Ohm R.A."/>
            <person name="Martin F."/>
            <person name="Silar P."/>
            <person name="Natvig D.O."/>
            <person name="Lalanne C."/>
            <person name="Gautier V."/>
            <person name="Ament-Velasquez S.L."/>
            <person name="Kruys A."/>
            <person name="Hutchinson M.I."/>
            <person name="Powell A.J."/>
            <person name="Barry K."/>
            <person name="Miller A.N."/>
            <person name="Grigoriev I.V."/>
            <person name="Debuchy R."/>
            <person name="Gladieux P."/>
            <person name="Hiltunen Thoren M."/>
            <person name="Johannesson H."/>
        </authorList>
    </citation>
    <scope>NUCLEOTIDE SEQUENCE</scope>
    <source>
        <strain evidence="1">CBS 232.78</strain>
    </source>
</reference>
<protein>
    <submittedName>
        <fullName evidence="1">Uncharacterized protein</fullName>
    </submittedName>
</protein>
<organism evidence="1 2">
    <name type="scientific">Podospora didyma</name>
    <dbReference type="NCBI Taxonomy" id="330526"/>
    <lineage>
        <taxon>Eukaryota</taxon>
        <taxon>Fungi</taxon>
        <taxon>Dikarya</taxon>
        <taxon>Ascomycota</taxon>
        <taxon>Pezizomycotina</taxon>
        <taxon>Sordariomycetes</taxon>
        <taxon>Sordariomycetidae</taxon>
        <taxon>Sordariales</taxon>
        <taxon>Podosporaceae</taxon>
        <taxon>Podospora</taxon>
    </lineage>
</organism>
<accession>A0AAE0P402</accession>
<name>A0AAE0P402_9PEZI</name>